<evidence type="ECO:0000313" key="2">
    <source>
        <dbReference type="Proteomes" id="UP001234297"/>
    </source>
</evidence>
<evidence type="ECO:0000313" key="1">
    <source>
        <dbReference type="EMBL" id="KAJ8627407.1"/>
    </source>
</evidence>
<name>A0ACC2L2V1_PERAE</name>
<accession>A0ACC2L2V1</accession>
<keyword evidence="2" id="KW-1185">Reference proteome</keyword>
<organism evidence="1 2">
    <name type="scientific">Persea americana</name>
    <name type="common">Avocado</name>
    <dbReference type="NCBI Taxonomy" id="3435"/>
    <lineage>
        <taxon>Eukaryota</taxon>
        <taxon>Viridiplantae</taxon>
        <taxon>Streptophyta</taxon>
        <taxon>Embryophyta</taxon>
        <taxon>Tracheophyta</taxon>
        <taxon>Spermatophyta</taxon>
        <taxon>Magnoliopsida</taxon>
        <taxon>Magnoliidae</taxon>
        <taxon>Laurales</taxon>
        <taxon>Lauraceae</taxon>
        <taxon>Persea</taxon>
    </lineage>
</organism>
<sequence length="660" mass="75291">MAELDESQQKPLVKSVDEELYVAKDANGEKRPKKIEESDSESEKKVKAGTEKMEMDDDSPSSVESCSTFREERDALRDLKANEKDRLSELKEKVAEVFQIETVGDEDEDAKQNETEEPTRGNDEKETEVDSPSRVVEKSALSEMKSGDEDGRVVEKSALSEMKSGDEDGRVVEKSALSEMKSGDEEGKTKTEETEESNKEVKENNKEMEGGNVDQNKKNEVSSRSQAIEKSSSFNEQGLFKEESNFLCDLKDNERKALSELKAKVEEAIIQNKIFNKEKAKSEDKEGEEGKLKEKSTPEGEEKSTTEGEEKAIEESHRDVTLWGVPLLPSKGAESTNVVLLKFLRAREFNVDEALDMLKDTLRWREEYDVDSILVEDLGLDFSKVAYMEGIDHEGHPVCYNTYGIFLDEELYHKTFGAEENCKKLLRWRVQMMEREIKKLNFEPGGISSFLQINDLSNSPGPSRKELRQVMKQAVTLLQDNYPEFVSTNVFINVPFWYYALYAFISPFLTQRTKSKFVFARPAKVTETLLRYIPAKDIPICYGGLKREEDDEFSIKNGEISELLIKGGSTEIIELHAPETGTTLLWDLTVLGWEVNYKEEFIPTDEKSYTLIVRKGKKMAATEEPIRNSFKIKEPGKVILTVENPTFKKKRVLYRYKVTS</sequence>
<proteinExistence type="predicted"/>
<reference evidence="1 2" key="1">
    <citation type="journal article" date="2022" name="Hortic Res">
        <title>A haplotype resolved chromosomal level avocado genome allows analysis of novel avocado genes.</title>
        <authorList>
            <person name="Nath O."/>
            <person name="Fletcher S.J."/>
            <person name="Hayward A."/>
            <person name="Shaw L.M."/>
            <person name="Masouleh A.K."/>
            <person name="Furtado A."/>
            <person name="Henry R.J."/>
            <person name="Mitter N."/>
        </authorList>
    </citation>
    <scope>NUCLEOTIDE SEQUENCE [LARGE SCALE GENOMIC DNA]</scope>
    <source>
        <strain evidence="2">cv. Hass</strain>
    </source>
</reference>
<dbReference type="Proteomes" id="UP001234297">
    <property type="component" value="Chromosome 6"/>
</dbReference>
<gene>
    <name evidence="1" type="ORF">MRB53_020714</name>
</gene>
<dbReference type="EMBL" id="CM056814">
    <property type="protein sequence ID" value="KAJ8627407.1"/>
    <property type="molecule type" value="Genomic_DNA"/>
</dbReference>
<comment type="caution">
    <text evidence="1">The sequence shown here is derived from an EMBL/GenBank/DDBJ whole genome shotgun (WGS) entry which is preliminary data.</text>
</comment>
<protein>
    <submittedName>
        <fullName evidence="1">Uncharacterized protein</fullName>
    </submittedName>
</protein>